<sequence>MVTGASSGIGREVCIDLAEAGFRIVAAARRTDRLRSLCDEINGFGSESGSNKARAVPVELDAEECARHSLWYFSQNFCCGGVHAALDWPEEEWNSNIRTNLTGLWLVSKHVCRRMRDAKVEGSVINISSVTGLERAQGPGAIAYSASKTGVTAVTRVTVQTSP</sequence>
<dbReference type="InterPro" id="IPR036291">
    <property type="entry name" value="NAD(P)-bd_dom_sf"/>
</dbReference>
<dbReference type="GO" id="GO:0019290">
    <property type="term" value="P:siderophore biosynthetic process"/>
    <property type="evidence" value="ECO:0007669"/>
    <property type="project" value="InterPro"/>
</dbReference>
<keyword evidence="2" id="KW-1185">Reference proteome</keyword>
<dbReference type="Pfam" id="PF00106">
    <property type="entry name" value="adh_short"/>
    <property type="match status" value="1"/>
</dbReference>
<dbReference type="Gramene" id="ONK64395">
    <property type="protein sequence ID" value="ONK64395"/>
    <property type="gene ID" value="A4U43_C07F25400"/>
</dbReference>
<proteinExistence type="predicted"/>
<name>A0A5P1EES5_ASPOF</name>
<dbReference type="Proteomes" id="UP000243459">
    <property type="component" value="Chromosome 7"/>
</dbReference>
<dbReference type="AlphaFoldDB" id="A0A5P1EES5"/>
<evidence type="ECO:0000313" key="2">
    <source>
        <dbReference type="Proteomes" id="UP000243459"/>
    </source>
</evidence>
<evidence type="ECO:0000313" key="1">
    <source>
        <dbReference type="EMBL" id="ONK64395.1"/>
    </source>
</evidence>
<dbReference type="InterPro" id="IPR002347">
    <property type="entry name" value="SDR_fam"/>
</dbReference>
<dbReference type="PANTHER" id="PTHR44375">
    <property type="entry name" value="BETA-KETOACYL-ACP REDUCTASE-LIKE PROTEIN-RELATED"/>
    <property type="match status" value="1"/>
</dbReference>
<dbReference type="Gene3D" id="3.40.50.720">
    <property type="entry name" value="NAD(P)-binding Rossmann-like Domain"/>
    <property type="match status" value="1"/>
</dbReference>
<dbReference type="GO" id="GO:0008667">
    <property type="term" value="F:2,3-dihydro-2,3-dihydroxybenzoate dehydrogenase activity"/>
    <property type="evidence" value="ECO:0007669"/>
    <property type="project" value="InterPro"/>
</dbReference>
<reference evidence="2" key="1">
    <citation type="journal article" date="2017" name="Nat. Commun.">
        <title>The asparagus genome sheds light on the origin and evolution of a young Y chromosome.</title>
        <authorList>
            <person name="Harkess A."/>
            <person name="Zhou J."/>
            <person name="Xu C."/>
            <person name="Bowers J.E."/>
            <person name="Van der Hulst R."/>
            <person name="Ayyampalayam S."/>
            <person name="Mercati F."/>
            <person name="Riccardi P."/>
            <person name="McKain M.R."/>
            <person name="Kakrana A."/>
            <person name="Tang H."/>
            <person name="Ray J."/>
            <person name="Groenendijk J."/>
            <person name="Arikit S."/>
            <person name="Mathioni S.M."/>
            <person name="Nakano M."/>
            <person name="Shan H."/>
            <person name="Telgmann-Rauber A."/>
            <person name="Kanno A."/>
            <person name="Yue Z."/>
            <person name="Chen H."/>
            <person name="Li W."/>
            <person name="Chen Y."/>
            <person name="Xu X."/>
            <person name="Zhang Y."/>
            <person name="Luo S."/>
            <person name="Chen H."/>
            <person name="Gao J."/>
            <person name="Mao Z."/>
            <person name="Pires J.C."/>
            <person name="Luo M."/>
            <person name="Kudrna D."/>
            <person name="Wing R.A."/>
            <person name="Meyers B.C."/>
            <person name="Yi K."/>
            <person name="Kong H."/>
            <person name="Lavrijsen P."/>
            <person name="Sunseri F."/>
            <person name="Falavigna A."/>
            <person name="Ye Y."/>
            <person name="Leebens-Mack J.H."/>
            <person name="Chen G."/>
        </authorList>
    </citation>
    <scope>NUCLEOTIDE SEQUENCE [LARGE SCALE GENOMIC DNA]</scope>
    <source>
        <strain evidence="2">cv. DH0086</strain>
    </source>
</reference>
<dbReference type="PANTHER" id="PTHR44375:SF2">
    <property type="entry name" value="BETA-KETOACYL-ACP REDUCTASE-LIKE PROTEIN-RELATED"/>
    <property type="match status" value="1"/>
</dbReference>
<dbReference type="OMA" id="ECARHSL"/>
<dbReference type="PRINTS" id="PR01397">
    <property type="entry name" value="DHBDHDRGNASE"/>
</dbReference>
<accession>A0A5P1EES5</accession>
<dbReference type="SUPFAM" id="SSF51735">
    <property type="entry name" value="NAD(P)-binding Rossmann-fold domains"/>
    <property type="match status" value="1"/>
</dbReference>
<dbReference type="EMBL" id="CM007387">
    <property type="protein sequence ID" value="ONK64395.1"/>
    <property type="molecule type" value="Genomic_DNA"/>
</dbReference>
<gene>
    <name evidence="1" type="ORF">A4U43_C07F25400</name>
</gene>
<protein>
    <submittedName>
        <fullName evidence="1">Uncharacterized protein</fullName>
    </submittedName>
</protein>
<organism evidence="1 2">
    <name type="scientific">Asparagus officinalis</name>
    <name type="common">Garden asparagus</name>
    <dbReference type="NCBI Taxonomy" id="4686"/>
    <lineage>
        <taxon>Eukaryota</taxon>
        <taxon>Viridiplantae</taxon>
        <taxon>Streptophyta</taxon>
        <taxon>Embryophyta</taxon>
        <taxon>Tracheophyta</taxon>
        <taxon>Spermatophyta</taxon>
        <taxon>Magnoliopsida</taxon>
        <taxon>Liliopsida</taxon>
        <taxon>Asparagales</taxon>
        <taxon>Asparagaceae</taxon>
        <taxon>Asparagoideae</taxon>
        <taxon>Asparagus</taxon>
    </lineage>
</organism>
<dbReference type="InterPro" id="IPR003560">
    <property type="entry name" value="DHB_DH"/>
</dbReference>